<evidence type="ECO:0000256" key="10">
    <source>
        <dbReference type="ARBA" id="ARBA00022723"/>
    </source>
</evidence>
<keyword evidence="11" id="KW-0106">Calcium</keyword>
<reference evidence="16" key="1">
    <citation type="submission" date="2018-05" db="EMBL/GenBank/DDBJ databases">
        <authorList>
            <person name="Lanie J.A."/>
            <person name="Ng W.-L."/>
            <person name="Kazmierczak K.M."/>
            <person name="Andrzejewski T.M."/>
            <person name="Davidsen T.M."/>
            <person name="Wayne K.J."/>
            <person name="Tettelin H."/>
            <person name="Glass J.I."/>
            <person name="Rusch D."/>
            <person name="Podicherti R."/>
            <person name="Tsui H.-C.T."/>
            <person name="Winkler M.E."/>
        </authorList>
    </citation>
    <scope>NUCLEOTIDE SEQUENCE</scope>
</reference>
<evidence type="ECO:0000256" key="5">
    <source>
        <dbReference type="ARBA" id="ARBA00001964"/>
    </source>
</evidence>
<evidence type="ECO:0000256" key="9">
    <source>
        <dbReference type="ARBA" id="ARBA00022679"/>
    </source>
</evidence>
<evidence type="ECO:0000256" key="7">
    <source>
        <dbReference type="ARBA" id="ARBA00011738"/>
    </source>
</evidence>
<dbReference type="GO" id="GO:0004802">
    <property type="term" value="F:transketolase activity"/>
    <property type="evidence" value="ECO:0007669"/>
    <property type="project" value="UniProtKB-EC"/>
</dbReference>
<evidence type="ECO:0000256" key="6">
    <source>
        <dbReference type="ARBA" id="ARBA00007131"/>
    </source>
</evidence>
<evidence type="ECO:0000313" key="16">
    <source>
        <dbReference type="EMBL" id="SUZ60694.1"/>
    </source>
</evidence>
<comment type="similarity">
    <text evidence="6">Belongs to the transketolase family.</text>
</comment>
<dbReference type="GO" id="GO:0046872">
    <property type="term" value="F:metal ion binding"/>
    <property type="evidence" value="ECO:0007669"/>
    <property type="project" value="UniProtKB-KW"/>
</dbReference>
<comment type="cofactor">
    <cofactor evidence="3">
        <name>Co(2+)</name>
        <dbReference type="ChEBI" id="CHEBI:48828"/>
    </cofactor>
</comment>
<dbReference type="EC" id="2.2.1.1" evidence="8"/>
<dbReference type="EMBL" id="UINC01000759">
    <property type="protein sequence ID" value="SUZ60694.1"/>
    <property type="molecule type" value="Genomic_DNA"/>
</dbReference>
<dbReference type="InterPro" id="IPR005474">
    <property type="entry name" value="Transketolase_N"/>
</dbReference>
<evidence type="ECO:0000256" key="2">
    <source>
        <dbReference type="ARBA" id="ARBA00001936"/>
    </source>
</evidence>
<dbReference type="GO" id="GO:0005829">
    <property type="term" value="C:cytosol"/>
    <property type="evidence" value="ECO:0007669"/>
    <property type="project" value="TreeGrafter"/>
</dbReference>
<keyword evidence="13" id="KW-0786">Thiamine pyrophosphate</keyword>
<dbReference type="InterPro" id="IPR005478">
    <property type="entry name" value="Transketolase_bac-like"/>
</dbReference>
<evidence type="ECO:0000256" key="4">
    <source>
        <dbReference type="ARBA" id="ARBA00001946"/>
    </source>
</evidence>
<comment type="cofactor">
    <cofactor evidence="5">
        <name>thiamine diphosphate</name>
        <dbReference type="ChEBI" id="CHEBI:58937"/>
    </cofactor>
</comment>
<sequence length="676" mass="74610">MHSYKELDSFEYWSITDKDQFSISVIKGLVMDAVRKANSGHPGGAMSSADFIYLLFKDYLKFDPKNPDWLDRDRFILSGGHMSMLQYSILHLIGWMKLSEIKKFRQLGSHTPGHPEIEIPGVECTTGPLGQGFAMGVGMALAEAYLSSVISSHDEDSMELINHFTYVLATDGDLQEPVSLGAAAIAGHLGLNKLIVYYDANDAQISGKVSRSDSVNYAVLFDGLGWNVQEIDGHDHSAMHFAIETAKVMDKPSIIIGNTIMAKGSANMEADHNTHGAPLPQEEIDLTKEKLGLPSKKFYVPSEVTDHFRHRFSDLIKAANDWKELYKKSNDKSELKKIIASTIAGKIISEFKAPTFKSGEILATRKAFGAVLDSISKSFPQLVGGSADLEPSNYTGNFAKTYGDFQKTNKSGRNIPFGVREFPMAAIMNGMALHGGIIPFGGTFLVFSDYERPALRLAAIQKVRVIHEFTHDSFYLGEDGPTHQPIEHIMSLRTIPDFKVYRPADAKETASCIKMSIEDKNTPSALLLTRQGVPILDGSQKSIDTNVSKGAYSVLECKGRPDIIILATGSEVSLAMEVAKKLEEKKVRVISMPCWEIFNEQPDEYKKELIPDRGSLKVSIEAGITNGWEKYIGSNGLSIGINHFGMSAPANDLAIEFGFTSEQIRSKIEEYLKELL</sequence>
<gene>
    <name evidence="16" type="ORF">METZ01_LOCUS13548</name>
</gene>
<dbReference type="Pfam" id="PF00456">
    <property type="entry name" value="Transketolase_N"/>
    <property type="match status" value="1"/>
</dbReference>
<evidence type="ECO:0000256" key="12">
    <source>
        <dbReference type="ARBA" id="ARBA00022842"/>
    </source>
</evidence>
<evidence type="ECO:0000256" key="13">
    <source>
        <dbReference type="ARBA" id="ARBA00023052"/>
    </source>
</evidence>
<comment type="catalytic activity">
    <reaction evidence="14">
        <text>D-sedoheptulose 7-phosphate + D-glyceraldehyde 3-phosphate = aldehydo-D-ribose 5-phosphate + D-xylulose 5-phosphate</text>
        <dbReference type="Rhea" id="RHEA:10508"/>
        <dbReference type="ChEBI" id="CHEBI:57483"/>
        <dbReference type="ChEBI" id="CHEBI:57737"/>
        <dbReference type="ChEBI" id="CHEBI:58273"/>
        <dbReference type="ChEBI" id="CHEBI:59776"/>
        <dbReference type="EC" id="2.2.1.1"/>
    </reaction>
</comment>
<comment type="subunit">
    <text evidence="7">Homodimer.</text>
</comment>
<name>A0A381P2E4_9ZZZZ</name>
<keyword evidence="12" id="KW-0460">Magnesium</keyword>
<dbReference type="SMART" id="SM00861">
    <property type="entry name" value="Transket_pyr"/>
    <property type="match status" value="1"/>
</dbReference>
<dbReference type="CDD" id="cd02012">
    <property type="entry name" value="TPP_TK"/>
    <property type="match status" value="1"/>
</dbReference>
<comment type="cofactor">
    <cofactor evidence="2">
        <name>Mn(2+)</name>
        <dbReference type="ChEBI" id="CHEBI:29035"/>
    </cofactor>
</comment>
<evidence type="ECO:0000256" key="3">
    <source>
        <dbReference type="ARBA" id="ARBA00001941"/>
    </source>
</evidence>
<evidence type="ECO:0000256" key="14">
    <source>
        <dbReference type="ARBA" id="ARBA00049473"/>
    </source>
</evidence>
<dbReference type="InterPro" id="IPR055152">
    <property type="entry name" value="Transketolase-like_C_2"/>
</dbReference>
<dbReference type="Gene3D" id="3.40.50.970">
    <property type="match status" value="2"/>
</dbReference>
<accession>A0A381P2E4</accession>
<organism evidence="16">
    <name type="scientific">marine metagenome</name>
    <dbReference type="NCBI Taxonomy" id="408172"/>
    <lineage>
        <taxon>unclassified sequences</taxon>
        <taxon>metagenomes</taxon>
        <taxon>ecological metagenomes</taxon>
    </lineage>
</organism>
<feature type="domain" description="Transketolase-like pyrimidine-binding" evidence="15">
    <location>
        <begin position="362"/>
        <end position="535"/>
    </location>
</feature>
<dbReference type="PANTHER" id="PTHR43522">
    <property type="entry name" value="TRANSKETOLASE"/>
    <property type="match status" value="1"/>
</dbReference>
<dbReference type="InterPro" id="IPR029061">
    <property type="entry name" value="THDP-binding"/>
</dbReference>
<evidence type="ECO:0000256" key="8">
    <source>
        <dbReference type="ARBA" id="ARBA00013152"/>
    </source>
</evidence>
<dbReference type="InterPro" id="IPR033247">
    <property type="entry name" value="Transketolase_fam"/>
</dbReference>
<dbReference type="AlphaFoldDB" id="A0A381P2E4"/>
<dbReference type="Gene3D" id="3.40.50.920">
    <property type="match status" value="1"/>
</dbReference>
<dbReference type="InterPro" id="IPR005475">
    <property type="entry name" value="Transketolase-like_Pyr-bd"/>
</dbReference>
<dbReference type="Pfam" id="PF22613">
    <property type="entry name" value="Transketolase_C_1"/>
    <property type="match status" value="1"/>
</dbReference>
<comment type="cofactor">
    <cofactor evidence="1">
        <name>Ca(2+)</name>
        <dbReference type="ChEBI" id="CHEBI:29108"/>
    </cofactor>
</comment>
<evidence type="ECO:0000256" key="1">
    <source>
        <dbReference type="ARBA" id="ARBA00001913"/>
    </source>
</evidence>
<dbReference type="InterPro" id="IPR009014">
    <property type="entry name" value="Transketo_C/PFOR_II"/>
</dbReference>
<dbReference type="CDD" id="cd07033">
    <property type="entry name" value="TPP_PYR_DXS_TK_like"/>
    <property type="match status" value="1"/>
</dbReference>
<dbReference type="Pfam" id="PF02779">
    <property type="entry name" value="Transket_pyr"/>
    <property type="match status" value="1"/>
</dbReference>
<comment type="cofactor">
    <cofactor evidence="4">
        <name>Mg(2+)</name>
        <dbReference type="ChEBI" id="CHEBI:18420"/>
    </cofactor>
</comment>
<dbReference type="FunFam" id="3.40.50.920:FF:000003">
    <property type="entry name" value="Transketolase"/>
    <property type="match status" value="1"/>
</dbReference>
<dbReference type="SUPFAM" id="SSF52922">
    <property type="entry name" value="TK C-terminal domain-like"/>
    <property type="match status" value="1"/>
</dbReference>
<keyword evidence="9" id="KW-0808">Transferase</keyword>
<keyword evidence="10" id="KW-0479">Metal-binding</keyword>
<protein>
    <recommendedName>
        <fullName evidence="8">transketolase</fullName>
        <ecNumber evidence="8">2.2.1.1</ecNumber>
    </recommendedName>
</protein>
<evidence type="ECO:0000256" key="11">
    <source>
        <dbReference type="ARBA" id="ARBA00022837"/>
    </source>
</evidence>
<proteinExistence type="inferred from homology"/>
<dbReference type="FunFam" id="3.40.50.970:FF:000045">
    <property type="entry name" value="Transketolase"/>
    <property type="match status" value="1"/>
</dbReference>
<dbReference type="SUPFAM" id="SSF52518">
    <property type="entry name" value="Thiamin diphosphate-binding fold (THDP-binding)"/>
    <property type="match status" value="2"/>
</dbReference>
<dbReference type="NCBIfam" id="TIGR00232">
    <property type="entry name" value="tktlase_bact"/>
    <property type="match status" value="1"/>
</dbReference>
<evidence type="ECO:0000259" key="15">
    <source>
        <dbReference type="SMART" id="SM00861"/>
    </source>
</evidence>
<dbReference type="PANTHER" id="PTHR43522:SF2">
    <property type="entry name" value="TRANSKETOLASE 1-RELATED"/>
    <property type="match status" value="1"/>
</dbReference>
<dbReference type="GO" id="GO:0006098">
    <property type="term" value="P:pentose-phosphate shunt"/>
    <property type="evidence" value="ECO:0007669"/>
    <property type="project" value="TreeGrafter"/>
</dbReference>